<evidence type="ECO:0000313" key="21">
    <source>
        <dbReference type="Proteomes" id="UP000038040"/>
    </source>
</evidence>
<dbReference type="PROSITE" id="PS01166">
    <property type="entry name" value="RNA_POL_BETA"/>
    <property type="match status" value="1"/>
</dbReference>
<evidence type="ECO:0000256" key="8">
    <source>
        <dbReference type="ARBA" id="ARBA00023163"/>
    </source>
</evidence>
<dbReference type="GO" id="GO:0032549">
    <property type="term" value="F:ribonucleoside binding"/>
    <property type="evidence" value="ECO:0007669"/>
    <property type="project" value="InterPro"/>
</dbReference>
<evidence type="ECO:0000256" key="2">
    <source>
        <dbReference type="ARBA" id="ARBA00006835"/>
    </source>
</evidence>
<evidence type="ECO:0000256" key="11">
    <source>
        <dbReference type="RuleBase" id="RU000434"/>
    </source>
</evidence>
<dbReference type="InterPro" id="IPR007642">
    <property type="entry name" value="RNA_pol_Rpb2_2"/>
</dbReference>
<dbReference type="Pfam" id="PF04561">
    <property type="entry name" value="RNA_pol_Rpb2_2"/>
    <property type="match status" value="1"/>
</dbReference>
<reference evidence="23" key="1">
    <citation type="submission" date="2016-04" db="UniProtKB">
        <authorList>
            <consortium name="WormBaseParasite"/>
        </authorList>
    </citation>
    <scope>IDENTIFICATION</scope>
</reference>
<dbReference type="InterPro" id="IPR007645">
    <property type="entry name" value="RNA_pol_Rpb2_3"/>
</dbReference>
<protein>
    <recommendedName>
        <fullName evidence="12">DNA-directed RNA polymerase subunit beta</fullName>
        <ecNumber evidence="12">2.7.7.6</ecNumber>
    </recommendedName>
</protein>
<keyword evidence="4 12" id="KW-0808">Transferase</keyword>
<evidence type="ECO:0000259" key="17">
    <source>
        <dbReference type="Pfam" id="PF04565"/>
    </source>
</evidence>
<keyword evidence="5 12" id="KW-0548">Nucleotidyltransferase</keyword>
<dbReference type="InterPro" id="IPR015712">
    <property type="entry name" value="DNA-dir_RNA_pol_su2"/>
</dbReference>
<dbReference type="NCBIfam" id="NF007175">
    <property type="entry name" value="PRK09606.1"/>
    <property type="match status" value="1"/>
</dbReference>
<dbReference type="InterPro" id="IPR037033">
    <property type="entry name" value="DNA-dir_RNAP_su2_hyb_sf"/>
</dbReference>
<evidence type="ECO:0000259" key="13">
    <source>
        <dbReference type="Pfam" id="PF00562"/>
    </source>
</evidence>
<evidence type="ECO:0000256" key="12">
    <source>
        <dbReference type="RuleBase" id="RU363031"/>
    </source>
</evidence>
<dbReference type="GO" id="GO:0006383">
    <property type="term" value="P:transcription by RNA polymerase III"/>
    <property type="evidence" value="ECO:0007669"/>
    <property type="project" value="UniProtKB-ARBA"/>
</dbReference>
<dbReference type="EMBL" id="UYYG01001184">
    <property type="protein sequence ID" value="VDN59535.1"/>
    <property type="molecule type" value="Genomic_DNA"/>
</dbReference>
<keyword evidence="7" id="KW-0862">Zinc</keyword>
<dbReference type="FunFam" id="2.40.270.10:FF:000011">
    <property type="entry name" value="DNA-directed RNA polymerase subunit beta"/>
    <property type="match status" value="1"/>
</dbReference>
<dbReference type="InterPro" id="IPR007641">
    <property type="entry name" value="RNA_pol_Rpb2_7"/>
</dbReference>
<feature type="domain" description="RNA polymerase Rpb2" evidence="15">
    <location>
        <begin position="179"/>
        <end position="357"/>
    </location>
</feature>
<dbReference type="GO" id="GO:0000428">
    <property type="term" value="C:DNA-directed RNA polymerase complex"/>
    <property type="evidence" value="ECO:0007669"/>
    <property type="project" value="UniProtKB-KW"/>
</dbReference>
<feature type="domain" description="RNA polymerase Rpb2" evidence="17">
    <location>
        <begin position="432"/>
        <end position="496"/>
    </location>
</feature>
<dbReference type="InterPro" id="IPR007120">
    <property type="entry name" value="DNA-dir_RNAP_su2_dom"/>
</dbReference>
<comment type="similarity">
    <text evidence="2 11">Belongs to the RNA polymerase beta chain family.</text>
</comment>
<dbReference type="EC" id="2.7.7.6" evidence="12"/>
<comment type="catalytic activity">
    <reaction evidence="10 12">
        <text>RNA(n) + a ribonucleoside 5'-triphosphate = RNA(n+1) + diphosphate</text>
        <dbReference type="Rhea" id="RHEA:21248"/>
        <dbReference type="Rhea" id="RHEA-COMP:14527"/>
        <dbReference type="Rhea" id="RHEA-COMP:17342"/>
        <dbReference type="ChEBI" id="CHEBI:33019"/>
        <dbReference type="ChEBI" id="CHEBI:61557"/>
        <dbReference type="ChEBI" id="CHEBI:140395"/>
        <dbReference type="EC" id="2.7.7.6"/>
    </reaction>
</comment>
<dbReference type="Pfam" id="PF04563">
    <property type="entry name" value="RNA_pol_Rpb2_1"/>
    <property type="match status" value="1"/>
</dbReference>
<accession>A0A0N4UG05</accession>
<evidence type="ECO:0000313" key="22">
    <source>
        <dbReference type="Proteomes" id="UP000274756"/>
    </source>
</evidence>
<evidence type="ECO:0000259" key="18">
    <source>
        <dbReference type="Pfam" id="PF04566"/>
    </source>
</evidence>
<feature type="domain" description="RNA polymerase beta subunit protrusion" evidence="16">
    <location>
        <begin position="30"/>
        <end position="397"/>
    </location>
</feature>
<dbReference type="Pfam" id="PF00562">
    <property type="entry name" value="RNA_pol_Rpb2_6"/>
    <property type="match status" value="2"/>
</dbReference>
<dbReference type="Gene3D" id="3.90.1800.10">
    <property type="entry name" value="RNA polymerase alpha subunit dimerisation domain"/>
    <property type="match status" value="1"/>
</dbReference>
<dbReference type="GO" id="GO:0003677">
    <property type="term" value="F:DNA binding"/>
    <property type="evidence" value="ECO:0007669"/>
    <property type="project" value="InterPro"/>
</dbReference>
<comment type="subcellular location">
    <subcellularLocation>
        <location evidence="1">Nucleus</location>
    </subcellularLocation>
</comment>
<dbReference type="Pfam" id="PF04565">
    <property type="entry name" value="RNA_pol_Rpb2_3"/>
    <property type="match status" value="1"/>
</dbReference>
<keyword evidence="9" id="KW-0539">Nucleus</keyword>
<dbReference type="FunFam" id="2.40.270.10:FF:000006">
    <property type="entry name" value="DNA-directed RNA polymerase subunit beta"/>
    <property type="match status" value="1"/>
</dbReference>
<evidence type="ECO:0000259" key="15">
    <source>
        <dbReference type="Pfam" id="PF04561"/>
    </source>
</evidence>
<dbReference type="InterPro" id="IPR037034">
    <property type="entry name" value="RNA_pol_Rpb2_2_sf"/>
</dbReference>
<keyword evidence="3 12" id="KW-0240">DNA-directed RNA polymerase</keyword>
<evidence type="ECO:0000256" key="4">
    <source>
        <dbReference type="ARBA" id="ARBA00022679"/>
    </source>
</evidence>
<dbReference type="Pfam" id="PF04567">
    <property type="entry name" value="RNA_pol_Rpb2_5"/>
    <property type="match status" value="1"/>
</dbReference>
<dbReference type="WBParaSite" id="DME_0000639701-mRNA-1">
    <property type="protein sequence ID" value="DME_0000639701-mRNA-1"/>
    <property type="gene ID" value="DME_0000639701"/>
</dbReference>
<feature type="domain" description="RNA polymerase Rpb2" evidence="14">
    <location>
        <begin position="1075"/>
        <end position="1160"/>
    </location>
</feature>
<evidence type="ECO:0000313" key="20">
    <source>
        <dbReference type="EMBL" id="VDN59535.1"/>
    </source>
</evidence>
<dbReference type="Gene3D" id="2.40.270.10">
    <property type="entry name" value="DNA-directed RNA polymerase, subunit 2, domain 6"/>
    <property type="match status" value="2"/>
</dbReference>
<feature type="domain" description="RNA polymerase Rpb2" evidence="18">
    <location>
        <begin position="533"/>
        <end position="593"/>
    </location>
</feature>
<dbReference type="FunFam" id="3.90.1110.10:FF:000006">
    <property type="entry name" value="DNA-directed RNA polymerase subunit beta"/>
    <property type="match status" value="1"/>
</dbReference>
<dbReference type="InterPro" id="IPR007121">
    <property type="entry name" value="RNA_pol_bsu_CS"/>
</dbReference>
<gene>
    <name evidence="20" type="ORF">DME_LOCUS9508</name>
</gene>
<dbReference type="OrthoDB" id="10248617at2759"/>
<dbReference type="STRING" id="318479.A0A0N4UG05"/>
<evidence type="ECO:0000313" key="23">
    <source>
        <dbReference type="WBParaSite" id="DME_0000639701-mRNA-1"/>
    </source>
</evidence>
<dbReference type="FunFam" id="3.90.1100.10:FF:000021">
    <property type="entry name" value="DNA-directed RNA polymerase subunit beta"/>
    <property type="match status" value="1"/>
</dbReference>
<keyword evidence="8 12" id="KW-0804">Transcription</keyword>
<evidence type="ECO:0000256" key="1">
    <source>
        <dbReference type="ARBA" id="ARBA00004123"/>
    </source>
</evidence>
<dbReference type="Gene3D" id="3.90.1110.10">
    <property type="entry name" value="RNA polymerase Rpb2, domain 2"/>
    <property type="match status" value="1"/>
</dbReference>
<proteinExistence type="inferred from homology"/>
<evidence type="ECO:0000259" key="19">
    <source>
        <dbReference type="Pfam" id="PF04567"/>
    </source>
</evidence>
<dbReference type="PANTHER" id="PTHR20856">
    <property type="entry name" value="DNA-DIRECTED RNA POLYMERASE I SUBUNIT 2"/>
    <property type="match status" value="1"/>
</dbReference>
<dbReference type="Proteomes" id="UP000274756">
    <property type="component" value="Unassembled WGS sequence"/>
</dbReference>
<keyword evidence="22" id="KW-1185">Reference proteome</keyword>
<feature type="domain" description="DNA-directed RNA polymerase subunit 2 hybrid-binding" evidence="13">
    <location>
        <begin position="662"/>
        <end position="763"/>
    </location>
</feature>
<evidence type="ECO:0000256" key="6">
    <source>
        <dbReference type="ARBA" id="ARBA00022723"/>
    </source>
</evidence>
<dbReference type="FunFam" id="3.90.1800.10:FF:000003">
    <property type="entry name" value="DNA-directed RNA polymerase subunit beta"/>
    <property type="match status" value="1"/>
</dbReference>
<feature type="domain" description="RNA polymerase Rpb2" evidence="19">
    <location>
        <begin position="615"/>
        <end position="647"/>
    </location>
</feature>
<dbReference type="Pfam" id="PF04560">
    <property type="entry name" value="RNA_pol_Rpb2_7"/>
    <property type="match status" value="1"/>
</dbReference>
<evidence type="ECO:0000256" key="7">
    <source>
        <dbReference type="ARBA" id="ARBA00022833"/>
    </source>
</evidence>
<dbReference type="InterPro" id="IPR007644">
    <property type="entry name" value="RNA_pol_bsu_protrusion"/>
</dbReference>
<organism evidence="21 23">
    <name type="scientific">Dracunculus medinensis</name>
    <name type="common">Guinea worm</name>
    <dbReference type="NCBI Taxonomy" id="318479"/>
    <lineage>
        <taxon>Eukaryota</taxon>
        <taxon>Metazoa</taxon>
        <taxon>Ecdysozoa</taxon>
        <taxon>Nematoda</taxon>
        <taxon>Chromadorea</taxon>
        <taxon>Rhabditida</taxon>
        <taxon>Spirurina</taxon>
        <taxon>Dracunculoidea</taxon>
        <taxon>Dracunculidae</taxon>
        <taxon>Dracunculus</taxon>
    </lineage>
</organism>
<reference evidence="20 22" key="2">
    <citation type="submission" date="2018-11" db="EMBL/GenBank/DDBJ databases">
        <authorList>
            <consortium name="Pathogen Informatics"/>
        </authorList>
    </citation>
    <scope>NUCLEOTIDE SEQUENCE [LARGE SCALE GENOMIC DNA]</scope>
</reference>
<keyword evidence="6" id="KW-0479">Metal-binding</keyword>
<feature type="domain" description="DNA-directed RNA polymerase subunit 2 hybrid-binding" evidence="13">
    <location>
        <begin position="792"/>
        <end position="1073"/>
    </location>
</feature>
<dbReference type="GO" id="GO:0046872">
    <property type="term" value="F:metal ion binding"/>
    <property type="evidence" value="ECO:0007669"/>
    <property type="project" value="UniProtKB-KW"/>
</dbReference>
<dbReference type="Pfam" id="PF04566">
    <property type="entry name" value="RNA_pol_Rpb2_4"/>
    <property type="match status" value="1"/>
</dbReference>
<dbReference type="GO" id="GO:0005634">
    <property type="term" value="C:nucleus"/>
    <property type="evidence" value="ECO:0007669"/>
    <property type="project" value="UniProtKB-SubCell"/>
</dbReference>
<evidence type="ECO:0000256" key="10">
    <source>
        <dbReference type="ARBA" id="ARBA00048552"/>
    </source>
</evidence>
<dbReference type="AlphaFoldDB" id="A0A0N4UG05"/>
<dbReference type="Proteomes" id="UP000038040">
    <property type="component" value="Unplaced"/>
</dbReference>
<dbReference type="SUPFAM" id="SSF64484">
    <property type="entry name" value="beta and beta-prime subunits of DNA dependent RNA-polymerase"/>
    <property type="match status" value="2"/>
</dbReference>
<dbReference type="GO" id="GO:0003899">
    <property type="term" value="F:DNA-directed RNA polymerase activity"/>
    <property type="evidence" value="ECO:0007669"/>
    <property type="project" value="UniProtKB-EC"/>
</dbReference>
<evidence type="ECO:0000259" key="14">
    <source>
        <dbReference type="Pfam" id="PF04560"/>
    </source>
</evidence>
<dbReference type="InterPro" id="IPR007647">
    <property type="entry name" value="RNA_pol_Rpb2_5"/>
</dbReference>
<name>A0A0N4UG05_DRAME</name>
<evidence type="ECO:0000256" key="3">
    <source>
        <dbReference type="ARBA" id="ARBA00022478"/>
    </source>
</evidence>
<dbReference type="InterPro" id="IPR007646">
    <property type="entry name" value="RNA_pol_Rpb2_4"/>
</dbReference>
<dbReference type="CDD" id="cd00653">
    <property type="entry name" value="RNA_pol_B_RPB2"/>
    <property type="match status" value="1"/>
</dbReference>
<dbReference type="Gene3D" id="3.90.1100.10">
    <property type="match status" value="1"/>
</dbReference>
<evidence type="ECO:0000259" key="16">
    <source>
        <dbReference type="Pfam" id="PF04563"/>
    </source>
</evidence>
<evidence type="ECO:0000256" key="9">
    <source>
        <dbReference type="ARBA" id="ARBA00023242"/>
    </source>
</evidence>
<dbReference type="FunFam" id="3.90.1100.10:FF:000009">
    <property type="entry name" value="DNA-directed RNA polymerase subunit beta"/>
    <property type="match status" value="1"/>
</dbReference>
<comment type="function">
    <text evidence="12">DNA-dependent RNA polymerase catalyzes the transcription of DNA into RNA using the four ribonucleoside triphosphates as substrates.</text>
</comment>
<evidence type="ECO:0000256" key="5">
    <source>
        <dbReference type="ARBA" id="ARBA00022695"/>
    </source>
</evidence>
<sequence length="1165" mass="132618">MNGNNEDLSKSIKSLQDKWRLVPAFLQVRGLVKQHIASFDYFVNEDIKKIMRANQRVLCDSNPSFYLKYVDIRVGMPSSEEGFNDINSKITPHECRLRNMTYSAPIMVDVEYSRGNQRVLRTGLVIGKMPIMLRSSRCILRNKTEAQLAKVQECPHDPGGYFIIRGSEKVVLIQEQLSKNRIMINRNSKKELQCEVLSSTADRKSKTYVISKKQRYYLRHNHLTEDIPVAIIFKAMGFESDKDIVSAVGIEEEIISAFAPSLEEYVNCQVCNQETALKYITSRIKVRKFGSSAGLPIQDLETIDFLSNLMICHVPSKAGDMKMKAIYLGLMVRRLIQAEMGHIECDDRDFYGNKRLELAGSLMALLFEDVFKRFNTELKRIADSNLGKTRAAPMDIVKNMRQDLITNALVDALATGNWIIKRFKMERHGVTQILSRLSYISVLGMMTRINSTFEKTRKVSGPRSLQPSQWGMLCPSDTPEGESCGLVKNLALISHITTDSDEKPVLRLLFSAGVENIQLLPFGEIHKRENYTVFLNGVIVGMTKKPQHIVDTIRSVRRRGILNEFVSVSTNSLLRSVHIASDGGRLCRPYIIVTHSQPHVTQEHINQLKRHHRIFEDFIDDGLIEYLDVNEMNDASIAVYEEDIKPYTTHLEIEPFTLLGVCAGLIPYPHHNQSPRNTYQCAMGKQAMGSIGYNQQKRIESLMYLLVYPQRPLVKTKTIEFCNLEKLPAGQNAIIAVMSYSGYDIEDALVLNKASLDRGFRFKIDLKIRLIRWSKKLYFLYFHLCFNSYSLKIVYSGYGRCLVYRNAVATARKYPNQTFDRLMGPTLDATTRQPIFKHRVLDQEGIVYVGARIMPKQVMINKHMPVVHNEGENEVINPRNVEYRDVSVVLRQPLPYYAERVLLTYNDDDAHLIKVLLRQTRRPELGDKFSSRHGQKGVCGLIAQQEDMPFNDLGICPDLIMNPHGYPSRMTVGKLMELLSGKNAILTGKFHYGTAFGGDKVADVCEELAARGFNYLGKDMLTSGITGQPLSAYIYFGPIYYQKLKHMVLDKMHSRARGPRAILTRQPTEGRAHDGGLRLGEMERDCLIAYGASMLLIERLMVSSDEFKVDVCAKCGLIGSKAWCQMCRSSRNLATIKIPYACKLLFQELQSMNIIPKINLKKYIQ</sequence>